<dbReference type="PANTHER" id="PTHR47194:SF3">
    <property type="entry name" value="SORTING NEXIN 29"/>
    <property type="match status" value="1"/>
</dbReference>
<protein>
    <submittedName>
        <fullName evidence="1">Sorting nexin-29</fullName>
    </submittedName>
</protein>
<name>A0AA35QTL2_GEOBA</name>
<evidence type="ECO:0000313" key="1">
    <source>
        <dbReference type="EMBL" id="CAI7990471.1"/>
    </source>
</evidence>
<gene>
    <name evidence="1" type="ORF">GBAR_LOCUS492</name>
</gene>
<dbReference type="Proteomes" id="UP001174909">
    <property type="component" value="Unassembled WGS sequence"/>
</dbReference>
<keyword evidence="2" id="KW-1185">Reference proteome</keyword>
<proteinExistence type="predicted"/>
<dbReference type="SUPFAM" id="SSF140741">
    <property type="entry name" value="RUN domain-like"/>
    <property type="match status" value="1"/>
</dbReference>
<sequence>MEESEEAALGAGAMARKNLQQRLLDAVKQCQIHFGARQELATETDLRVATLCVEWEAVLFHGMKRAKSKPPLKQLAGLGKSENNHHIRGSEFPCGHWPSCASVPRKHRDFFISLTSAPISAGGGRGFELPSTRGR</sequence>
<comment type="caution">
    <text evidence="1">The sequence shown here is derived from an EMBL/GenBank/DDBJ whole genome shotgun (WGS) entry which is preliminary data.</text>
</comment>
<dbReference type="EMBL" id="CASHTH010000074">
    <property type="protein sequence ID" value="CAI7990471.1"/>
    <property type="molecule type" value="Genomic_DNA"/>
</dbReference>
<organism evidence="1 2">
    <name type="scientific">Geodia barretti</name>
    <name type="common">Barrett's horny sponge</name>
    <dbReference type="NCBI Taxonomy" id="519541"/>
    <lineage>
        <taxon>Eukaryota</taxon>
        <taxon>Metazoa</taxon>
        <taxon>Porifera</taxon>
        <taxon>Demospongiae</taxon>
        <taxon>Heteroscleromorpha</taxon>
        <taxon>Tetractinellida</taxon>
        <taxon>Astrophorina</taxon>
        <taxon>Geodiidae</taxon>
        <taxon>Geodia</taxon>
    </lineage>
</organism>
<dbReference type="Gene3D" id="1.20.58.900">
    <property type="match status" value="1"/>
</dbReference>
<dbReference type="InterPro" id="IPR037213">
    <property type="entry name" value="Run_dom_sf"/>
</dbReference>
<dbReference type="PANTHER" id="PTHR47194">
    <property type="entry name" value="SORTING NEXIN-29-RELATED"/>
    <property type="match status" value="1"/>
</dbReference>
<accession>A0AA35QTL2</accession>
<dbReference type="AlphaFoldDB" id="A0AA35QTL2"/>
<evidence type="ECO:0000313" key="2">
    <source>
        <dbReference type="Proteomes" id="UP001174909"/>
    </source>
</evidence>
<reference evidence="1" key="1">
    <citation type="submission" date="2023-03" db="EMBL/GenBank/DDBJ databases">
        <authorList>
            <person name="Steffen K."/>
            <person name="Cardenas P."/>
        </authorList>
    </citation>
    <scope>NUCLEOTIDE SEQUENCE</scope>
</reference>